<dbReference type="InterPro" id="IPR009061">
    <property type="entry name" value="DNA-bd_dom_put_sf"/>
</dbReference>
<name>A0A1I2Q6R4_9FLAO</name>
<reference evidence="3" key="1">
    <citation type="submission" date="2016-10" db="EMBL/GenBank/DDBJ databases">
        <authorList>
            <person name="Varghese N."/>
            <person name="Submissions S."/>
        </authorList>
    </citation>
    <scope>NUCLEOTIDE SEQUENCE [LARGE SCALE GENOMIC DNA]</scope>
    <source>
        <strain evidence="3">DSM 23515</strain>
    </source>
</reference>
<dbReference type="Pfam" id="PF12728">
    <property type="entry name" value="HTH_17"/>
    <property type="match status" value="1"/>
</dbReference>
<dbReference type="EMBL" id="FOOH01000045">
    <property type="protein sequence ID" value="SFG23998.1"/>
    <property type="molecule type" value="Genomic_DNA"/>
</dbReference>
<dbReference type="GO" id="GO:0003677">
    <property type="term" value="F:DNA binding"/>
    <property type="evidence" value="ECO:0007669"/>
    <property type="project" value="InterPro"/>
</dbReference>
<dbReference type="NCBIfam" id="TIGR01764">
    <property type="entry name" value="excise"/>
    <property type="match status" value="1"/>
</dbReference>
<dbReference type="InterPro" id="IPR010093">
    <property type="entry name" value="SinI_DNA-bd"/>
</dbReference>
<sequence length="96" mass="11176">MENVTQIHGITKEDLLNDFSRLIDEKLSKLQASNNRPRKHSVKELAQHCGVSELTVRNWISEGKIKAERLGRRIFIAEEEFQRALTEVKSLKYQRA</sequence>
<evidence type="ECO:0000313" key="2">
    <source>
        <dbReference type="EMBL" id="SFG23998.1"/>
    </source>
</evidence>
<evidence type="ECO:0000313" key="3">
    <source>
        <dbReference type="Proteomes" id="UP000199116"/>
    </source>
</evidence>
<dbReference type="Proteomes" id="UP000199116">
    <property type="component" value="Unassembled WGS sequence"/>
</dbReference>
<dbReference type="RefSeq" id="WP_093306637.1">
    <property type="nucleotide sequence ID" value="NZ_FOOH01000045.1"/>
</dbReference>
<evidence type="ECO:0000259" key="1">
    <source>
        <dbReference type="Pfam" id="PF12728"/>
    </source>
</evidence>
<feature type="domain" description="Helix-turn-helix" evidence="1">
    <location>
        <begin position="41"/>
        <end position="86"/>
    </location>
</feature>
<dbReference type="AlphaFoldDB" id="A0A1I2Q6R4"/>
<dbReference type="InterPro" id="IPR041657">
    <property type="entry name" value="HTH_17"/>
</dbReference>
<dbReference type="Gene3D" id="1.10.1660.10">
    <property type="match status" value="1"/>
</dbReference>
<keyword evidence="3" id="KW-1185">Reference proteome</keyword>
<organism evidence="2 3">
    <name type="scientific">Salegentibacter agarivorans</name>
    <dbReference type="NCBI Taxonomy" id="345907"/>
    <lineage>
        <taxon>Bacteria</taxon>
        <taxon>Pseudomonadati</taxon>
        <taxon>Bacteroidota</taxon>
        <taxon>Flavobacteriia</taxon>
        <taxon>Flavobacteriales</taxon>
        <taxon>Flavobacteriaceae</taxon>
        <taxon>Salegentibacter</taxon>
    </lineage>
</organism>
<gene>
    <name evidence="2" type="ORF">SAMN04488033_1458</name>
</gene>
<accession>A0A1I2Q6R4</accession>
<protein>
    <submittedName>
        <fullName evidence="2">DNA binding domain-containing protein, excisionase family</fullName>
    </submittedName>
</protein>
<dbReference type="SUPFAM" id="SSF46955">
    <property type="entry name" value="Putative DNA-binding domain"/>
    <property type="match status" value="1"/>
</dbReference>
<proteinExistence type="predicted"/>